<gene>
    <name evidence="2" type="ORF">SAY86_013066</name>
</gene>
<comment type="caution">
    <text evidence="2">The sequence shown here is derived from an EMBL/GenBank/DDBJ whole genome shotgun (WGS) entry which is preliminary data.</text>
</comment>
<accession>A0AAN7LYZ8</accession>
<dbReference type="AlphaFoldDB" id="A0AAN7LYZ8"/>
<keyword evidence="3" id="KW-1185">Reference proteome</keyword>
<dbReference type="EMBL" id="JAXQNO010000007">
    <property type="protein sequence ID" value="KAK4795072.1"/>
    <property type="molecule type" value="Genomic_DNA"/>
</dbReference>
<protein>
    <submittedName>
        <fullName evidence="2">Uncharacterized protein</fullName>
    </submittedName>
</protein>
<name>A0AAN7LYZ8_TRANT</name>
<proteinExistence type="predicted"/>
<evidence type="ECO:0000256" key="1">
    <source>
        <dbReference type="SAM" id="MobiDB-lite"/>
    </source>
</evidence>
<sequence>MPLPLPPTIFLTCNPASLLTISAVLYNSMGWEFSTFSLVSVPTGRNPGRLVLPLRKVHHMTAEGPSKRSTGKAVRSQKEWMQEPEVDTDSAPVTGKGLNAGQNSGQDRAVMEAREVEGKQNASPTWDTKVKVMAREEQILINGGGGWLECHKGAMKLMALSMLDNSSAEG</sequence>
<organism evidence="2 3">
    <name type="scientific">Trapa natans</name>
    <name type="common">Water chestnut</name>
    <dbReference type="NCBI Taxonomy" id="22666"/>
    <lineage>
        <taxon>Eukaryota</taxon>
        <taxon>Viridiplantae</taxon>
        <taxon>Streptophyta</taxon>
        <taxon>Embryophyta</taxon>
        <taxon>Tracheophyta</taxon>
        <taxon>Spermatophyta</taxon>
        <taxon>Magnoliopsida</taxon>
        <taxon>eudicotyledons</taxon>
        <taxon>Gunneridae</taxon>
        <taxon>Pentapetalae</taxon>
        <taxon>rosids</taxon>
        <taxon>malvids</taxon>
        <taxon>Myrtales</taxon>
        <taxon>Lythraceae</taxon>
        <taxon>Trapa</taxon>
    </lineage>
</organism>
<feature type="region of interest" description="Disordered" evidence="1">
    <location>
        <begin position="61"/>
        <end position="107"/>
    </location>
</feature>
<reference evidence="2 3" key="1">
    <citation type="journal article" date="2023" name="Hortic Res">
        <title>Pangenome of water caltrop reveals structural variations and asymmetric subgenome divergence after allopolyploidization.</title>
        <authorList>
            <person name="Zhang X."/>
            <person name="Chen Y."/>
            <person name="Wang L."/>
            <person name="Yuan Y."/>
            <person name="Fang M."/>
            <person name="Shi L."/>
            <person name="Lu R."/>
            <person name="Comes H.P."/>
            <person name="Ma Y."/>
            <person name="Chen Y."/>
            <person name="Huang G."/>
            <person name="Zhou Y."/>
            <person name="Zheng Z."/>
            <person name="Qiu Y."/>
        </authorList>
    </citation>
    <scope>NUCLEOTIDE SEQUENCE [LARGE SCALE GENOMIC DNA]</scope>
    <source>
        <strain evidence="2">F231</strain>
    </source>
</reference>
<evidence type="ECO:0000313" key="2">
    <source>
        <dbReference type="EMBL" id="KAK4795072.1"/>
    </source>
</evidence>
<dbReference type="Proteomes" id="UP001346149">
    <property type="component" value="Unassembled WGS sequence"/>
</dbReference>
<evidence type="ECO:0000313" key="3">
    <source>
        <dbReference type="Proteomes" id="UP001346149"/>
    </source>
</evidence>